<gene>
    <name evidence="2" type="ORF">BXY41_10412</name>
</gene>
<organism evidence="2 3">
    <name type="scientific">Lacrimispora xylanisolvens</name>
    <dbReference type="NCBI Taxonomy" id="384636"/>
    <lineage>
        <taxon>Bacteria</taxon>
        <taxon>Bacillati</taxon>
        <taxon>Bacillota</taxon>
        <taxon>Clostridia</taxon>
        <taxon>Lachnospirales</taxon>
        <taxon>Lachnospiraceae</taxon>
        <taxon>Lacrimispora</taxon>
    </lineage>
</organism>
<protein>
    <submittedName>
        <fullName evidence="2">Diguanylate cyclase (GGDEF)-like protein</fullName>
    </submittedName>
</protein>
<dbReference type="RefSeq" id="WP_104436328.1">
    <property type="nucleotide sequence ID" value="NZ_PTJA01000004.1"/>
</dbReference>
<comment type="caution">
    <text evidence="2">The sequence shown here is derived from an EMBL/GenBank/DDBJ whole genome shotgun (WGS) entry which is preliminary data.</text>
</comment>
<evidence type="ECO:0000259" key="1">
    <source>
        <dbReference type="PROSITE" id="PS50887"/>
    </source>
</evidence>
<dbReference type="Gene3D" id="3.30.70.270">
    <property type="match status" value="1"/>
</dbReference>
<dbReference type="OrthoDB" id="1409500at2"/>
<dbReference type="PROSITE" id="PS50887">
    <property type="entry name" value="GGDEF"/>
    <property type="match status" value="1"/>
</dbReference>
<dbReference type="GO" id="GO:0043709">
    <property type="term" value="P:cell adhesion involved in single-species biofilm formation"/>
    <property type="evidence" value="ECO:0007669"/>
    <property type="project" value="TreeGrafter"/>
</dbReference>
<sequence>MTGNSERQLESESKGIIQESFRFSQAEQLYGNMSFFTDTVLFEYSYPEKRLYLSANAKGQINLQAFERFFMKHRDNAPNEGEMRSFEFSMAKKGEPFHWCCCNLTAIWEDKKTAPLKMIGKLQDISGSKAREEQLLLKSLKDGLTGVYNKSAFEYRVDELLKGDSESWLCMIDIDNFKEINDSYGHPTGDRILMKVGGMLCDLFPEPDLVGRVGGDEFVVFTSEPDVYKRAEKLLKRAKKSVPEGEGRLSVSIGIVSSTGKKEENYQRLFSQADRAMYYAKQAGKNRIASYHDNIWQVK</sequence>
<dbReference type="Pfam" id="PF00990">
    <property type="entry name" value="GGDEF"/>
    <property type="match status" value="1"/>
</dbReference>
<dbReference type="PANTHER" id="PTHR45138">
    <property type="entry name" value="REGULATORY COMPONENTS OF SENSORY TRANSDUCTION SYSTEM"/>
    <property type="match status" value="1"/>
</dbReference>
<evidence type="ECO:0000313" key="2">
    <source>
        <dbReference type="EMBL" id="PPK81215.1"/>
    </source>
</evidence>
<dbReference type="InterPro" id="IPR043128">
    <property type="entry name" value="Rev_trsase/Diguanyl_cyclase"/>
</dbReference>
<dbReference type="GO" id="GO:1902201">
    <property type="term" value="P:negative regulation of bacterial-type flagellum-dependent cell motility"/>
    <property type="evidence" value="ECO:0007669"/>
    <property type="project" value="TreeGrafter"/>
</dbReference>
<accession>A0A2S6HTQ6</accession>
<proteinExistence type="predicted"/>
<dbReference type="AlphaFoldDB" id="A0A2S6HTQ6"/>
<name>A0A2S6HTQ6_9FIRM</name>
<dbReference type="SMART" id="SM00267">
    <property type="entry name" value="GGDEF"/>
    <property type="match status" value="1"/>
</dbReference>
<dbReference type="SUPFAM" id="SSF55073">
    <property type="entry name" value="Nucleotide cyclase"/>
    <property type="match status" value="1"/>
</dbReference>
<feature type="domain" description="GGDEF" evidence="1">
    <location>
        <begin position="165"/>
        <end position="293"/>
    </location>
</feature>
<dbReference type="InterPro" id="IPR000160">
    <property type="entry name" value="GGDEF_dom"/>
</dbReference>
<dbReference type="GO" id="GO:0005886">
    <property type="term" value="C:plasma membrane"/>
    <property type="evidence" value="ECO:0007669"/>
    <property type="project" value="TreeGrafter"/>
</dbReference>
<dbReference type="GO" id="GO:0052621">
    <property type="term" value="F:diguanylate cyclase activity"/>
    <property type="evidence" value="ECO:0007669"/>
    <property type="project" value="TreeGrafter"/>
</dbReference>
<dbReference type="NCBIfam" id="TIGR00254">
    <property type="entry name" value="GGDEF"/>
    <property type="match status" value="1"/>
</dbReference>
<dbReference type="EMBL" id="PTJA01000004">
    <property type="protein sequence ID" value="PPK81215.1"/>
    <property type="molecule type" value="Genomic_DNA"/>
</dbReference>
<dbReference type="CDD" id="cd01949">
    <property type="entry name" value="GGDEF"/>
    <property type="match status" value="1"/>
</dbReference>
<evidence type="ECO:0000313" key="3">
    <source>
        <dbReference type="Proteomes" id="UP000237749"/>
    </source>
</evidence>
<reference evidence="2 3" key="1">
    <citation type="submission" date="2018-02" db="EMBL/GenBank/DDBJ databases">
        <title>Genomic Encyclopedia of Archaeal and Bacterial Type Strains, Phase II (KMG-II): from individual species to whole genera.</title>
        <authorList>
            <person name="Goeker M."/>
        </authorList>
    </citation>
    <scope>NUCLEOTIDE SEQUENCE [LARGE SCALE GENOMIC DNA]</scope>
    <source>
        <strain evidence="2 3">DSM 3808</strain>
    </source>
</reference>
<dbReference type="InterPro" id="IPR029787">
    <property type="entry name" value="Nucleotide_cyclase"/>
</dbReference>
<keyword evidence="3" id="KW-1185">Reference proteome</keyword>
<dbReference type="InterPro" id="IPR050469">
    <property type="entry name" value="Diguanylate_Cyclase"/>
</dbReference>
<dbReference type="Proteomes" id="UP000237749">
    <property type="component" value="Unassembled WGS sequence"/>
</dbReference>
<dbReference type="PANTHER" id="PTHR45138:SF9">
    <property type="entry name" value="DIGUANYLATE CYCLASE DGCM-RELATED"/>
    <property type="match status" value="1"/>
</dbReference>